<dbReference type="EMBL" id="CP040089">
    <property type="protein sequence ID" value="QGA80082.1"/>
    <property type="molecule type" value="Genomic_DNA"/>
</dbReference>
<proteinExistence type="predicted"/>
<protein>
    <submittedName>
        <fullName evidence="1">Uncharacterized protein</fullName>
    </submittedName>
</protein>
<reference evidence="2" key="1">
    <citation type="submission" date="2019-05" db="EMBL/GenBank/DDBJ databases">
        <title>Candidatus Nanohalobium constans, a novel model system to study the DPANN nano-sized archaea: genomic and physiological characterization of a nanoarchaeon co-cultured with its chitinotrophic host.</title>
        <authorList>
            <person name="La Cono V."/>
            <person name="Arcadi E."/>
            <person name="Crisafi F."/>
            <person name="Denaro R."/>
            <person name="La Spada G."/>
            <person name="Messina E."/>
            <person name="Smedile F."/>
            <person name="Toshchakov S.V."/>
            <person name="Shevchenko M.A."/>
            <person name="Golyshin P.N."/>
            <person name="Golyshina O.V."/>
            <person name="Ferrer M."/>
            <person name="Rohde M."/>
            <person name="Mushegian A."/>
            <person name="Sorokin D.Y."/>
            <person name="Giuliano L."/>
            <person name="Yakimov M.M."/>
        </authorList>
    </citation>
    <scope>NUCLEOTIDE SEQUENCE [LARGE SCALE GENOMIC DNA]</scope>
    <source>
        <strain evidence="2">LC1Nh</strain>
    </source>
</reference>
<evidence type="ECO:0000313" key="2">
    <source>
        <dbReference type="Proteomes" id="UP000377803"/>
    </source>
</evidence>
<dbReference type="AlphaFoldDB" id="A0A5Q0UES2"/>
<sequence length="67" mass="7459">MEIEVRYQDPDGAPFFHFNILQQIFEAIVIGKTGMLVQLSMCKGVAHSCYPCTPAGPENFFHAAELV</sequence>
<name>A0A5Q0UES2_9ARCH</name>
<evidence type="ECO:0000313" key="1">
    <source>
        <dbReference type="EMBL" id="QGA80082.1"/>
    </source>
</evidence>
<gene>
    <name evidence="1" type="ORF">LC1Nh_0175</name>
</gene>
<accession>A0A5Q0UES2</accession>
<keyword evidence="2" id="KW-1185">Reference proteome</keyword>
<dbReference type="Proteomes" id="UP000377803">
    <property type="component" value="Chromosome"/>
</dbReference>
<dbReference type="KEGG" id="ncon:LC1Nh_0175"/>
<organism evidence="1 2">
    <name type="scientific">Candidatus Nanohalobium constans</name>
    <dbReference type="NCBI Taxonomy" id="2565781"/>
    <lineage>
        <taxon>Archaea</taxon>
        <taxon>Candidatus Nanohalarchaeota</taxon>
        <taxon>Candidatus Nanohalobia</taxon>
        <taxon>Candidatus Nanohalobiales</taxon>
        <taxon>Candidatus Nanohalobiaceae</taxon>
        <taxon>Candidatus Nanohalobium</taxon>
    </lineage>
</organism>